<comment type="caution">
    <text evidence="2">The sequence shown here is derived from an EMBL/GenBank/DDBJ whole genome shotgun (WGS) entry which is preliminary data.</text>
</comment>
<evidence type="ECO:0000313" key="2">
    <source>
        <dbReference type="EMBL" id="RHN61037.1"/>
    </source>
</evidence>
<name>A0A396IDY0_MEDTR</name>
<feature type="transmembrane region" description="Helical" evidence="1">
    <location>
        <begin position="12"/>
        <end position="33"/>
    </location>
</feature>
<reference evidence="3" key="1">
    <citation type="journal article" date="2018" name="Nat. Plants">
        <title>Whole-genome landscape of Medicago truncatula symbiotic genes.</title>
        <authorList>
            <person name="Pecrix Y."/>
            <person name="Staton S.E."/>
            <person name="Sallet E."/>
            <person name="Lelandais-Briere C."/>
            <person name="Moreau S."/>
            <person name="Carrere S."/>
            <person name="Blein T."/>
            <person name="Jardinaud M.F."/>
            <person name="Latrasse D."/>
            <person name="Zouine M."/>
            <person name="Zahm M."/>
            <person name="Kreplak J."/>
            <person name="Mayjonade B."/>
            <person name="Satge C."/>
            <person name="Perez M."/>
            <person name="Cauet S."/>
            <person name="Marande W."/>
            <person name="Chantry-Darmon C."/>
            <person name="Lopez-Roques C."/>
            <person name="Bouchez O."/>
            <person name="Berard A."/>
            <person name="Debelle F."/>
            <person name="Munos S."/>
            <person name="Bendahmane A."/>
            <person name="Berges H."/>
            <person name="Niebel A."/>
            <person name="Buitink J."/>
            <person name="Frugier F."/>
            <person name="Benhamed M."/>
            <person name="Crespi M."/>
            <person name="Gouzy J."/>
            <person name="Gamas P."/>
        </authorList>
    </citation>
    <scope>NUCLEOTIDE SEQUENCE [LARGE SCALE GENOMIC DNA]</scope>
    <source>
        <strain evidence="3">cv. Jemalong A17</strain>
    </source>
</reference>
<keyword evidence="1" id="KW-0812">Transmembrane</keyword>
<keyword evidence="1" id="KW-0472">Membrane</keyword>
<gene>
    <name evidence="2" type="ORF">MtrunA17_Chr4g0032281</name>
</gene>
<dbReference type="AlphaFoldDB" id="A0A396IDY0"/>
<sequence length="41" mass="4739">MGEMQRLISYKFQFFLLVMVLSLLSNLGGFFAFKCFGHVFA</sequence>
<evidence type="ECO:0000256" key="1">
    <source>
        <dbReference type="SAM" id="Phobius"/>
    </source>
</evidence>
<evidence type="ECO:0008006" key="4">
    <source>
        <dbReference type="Google" id="ProtNLM"/>
    </source>
</evidence>
<accession>A0A396IDY0</accession>
<protein>
    <recommendedName>
        <fullName evidence="4">Transmembrane protein</fullName>
    </recommendedName>
</protein>
<dbReference type="Gramene" id="rna23448">
    <property type="protein sequence ID" value="RHN61037.1"/>
    <property type="gene ID" value="gene23448"/>
</dbReference>
<organism evidence="2 3">
    <name type="scientific">Medicago truncatula</name>
    <name type="common">Barrel medic</name>
    <name type="synonym">Medicago tribuloides</name>
    <dbReference type="NCBI Taxonomy" id="3880"/>
    <lineage>
        <taxon>Eukaryota</taxon>
        <taxon>Viridiplantae</taxon>
        <taxon>Streptophyta</taxon>
        <taxon>Embryophyta</taxon>
        <taxon>Tracheophyta</taxon>
        <taxon>Spermatophyta</taxon>
        <taxon>Magnoliopsida</taxon>
        <taxon>eudicotyledons</taxon>
        <taxon>Gunneridae</taxon>
        <taxon>Pentapetalae</taxon>
        <taxon>rosids</taxon>
        <taxon>fabids</taxon>
        <taxon>Fabales</taxon>
        <taxon>Fabaceae</taxon>
        <taxon>Papilionoideae</taxon>
        <taxon>50 kb inversion clade</taxon>
        <taxon>NPAAA clade</taxon>
        <taxon>Hologalegina</taxon>
        <taxon>IRL clade</taxon>
        <taxon>Trifolieae</taxon>
        <taxon>Medicago</taxon>
    </lineage>
</organism>
<proteinExistence type="predicted"/>
<dbReference type="EMBL" id="PSQE01000004">
    <property type="protein sequence ID" value="RHN61037.1"/>
    <property type="molecule type" value="Genomic_DNA"/>
</dbReference>
<keyword evidence="1" id="KW-1133">Transmembrane helix</keyword>
<dbReference type="Proteomes" id="UP000265566">
    <property type="component" value="Chromosome 4"/>
</dbReference>
<evidence type="ECO:0000313" key="3">
    <source>
        <dbReference type="Proteomes" id="UP000265566"/>
    </source>
</evidence>